<dbReference type="InterPro" id="IPR025736">
    <property type="entry name" value="PucR_C-HTH_dom"/>
</dbReference>
<feature type="domain" description="PucR C-terminal helix-turn-helix" evidence="1">
    <location>
        <begin position="326"/>
        <end position="383"/>
    </location>
</feature>
<dbReference type="PANTHER" id="PTHR33744:SF17">
    <property type="entry name" value="CONSERVED PROTEIN"/>
    <property type="match status" value="1"/>
</dbReference>
<gene>
    <name evidence="2" type="ORF">GCM10009716_24050</name>
</gene>
<dbReference type="Gene3D" id="1.10.10.2840">
    <property type="entry name" value="PucR C-terminal helix-turn-helix domain"/>
    <property type="match status" value="1"/>
</dbReference>
<protein>
    <submittedName>
        <fullName evidence="2">Helix-turn-helix domain-containing protein</fullName>
    </submittedName>
</protein>
<keyword evidence="3" id="KW-1185">Reference proteome</keyword>
<organism evidence="2 3">
    <name type="scientific">Streptomyces sodiiphilus</name>
    <dbReference type="NCBI Taxonomy" id="226217"/>
    <lineage>
        <taxon>Bacteria</taxon>
        <taxon>Bacillati</taxon>
        <taxon>Actinomycetota</taxon>
        <taxon>Actinomycetes</taxon>
        <taxon>Kitasatosporales</taxon>
        <taxon>Streptomycetaceae</taxon>
        <taxon>Streptomyces</taxon>
    </lineage>
</organism>
<name>A0ABN2P790_9ACTN</name>
<dbReference type="InterPro" id="IPR042070">
    <property type="entry name" value="PucR_C-HTH_sf"/>
</dbReference>
<proteinExistence type="predicted"/>
<reference evidence="3" key="1">
    <citation type="journal article" date="2019" name="Int. J. Syst. Evol. Microbiol.">
        <title>The Global Catalogue of Microorganisms (GCM) 10K type strain sequencing project: providing services to taxonomists for standard genome sequencing and annotation.</title>
        <authorList>
            <consortium name="The Broad Institute Genomics Platform"/>
            <consortium name="The Broad Institute Genome Sequencing Center for Infectious Disease"/>
            <person name="Wu L."/>
            <person name="Ma J."/>
        </authorList>
    </citation>
    <scope>NUCLEOTIDE SEQUENCE [LARGE SCALE GENOMIC DNA]</scope>
    <source>
        <strain evidence="3">JCM 13581</strain>
    </source>
</reference>
<dbReference type="Pfam" id="PF13556">
    <property type="entry name" value="HTH_30"/>
    <property type="match status" value="1"/>
</dbReference>
<dbReference type="EMBL" id="BAAAMJ010000024">
    <property type="protein sequence ID" value="GAA1913705.1"/>
    <property type="molecule type" value="Genomic_DNA"/>
</dbReference>
<sequence length="387" mass="40694">MYDNDREAGGTDMRENYQELIDEVSALLGTPATLEGRDFGLIAFGAHRNEDERMVMDPVRTRSILQRGSPAAVREWFESFGITRARGPVRIPPEPAAGVVMGRICLPARHGGVVYGYIWLLDDGAVDLHDPRLAAAMGTADRVGALLAGETRSAARAGELLGAVLRAAPVRRAAAVEELADALGPAGAGPVVMMAVSPWSPAGPGDAADRPGPPAVAASCPQSPGLAALVRLRSPEVLDPARAAAGDLLRSSRATAGLSAPRPDLEDLPGAWQEAVGAARAAAAEHSLGPVARWEELGPYRLLTGLPAGPADPAVRPLLRPAHRELARTAESFLDHAGQAGRTATALGIHRQTLYYRLSRVEQLTGLDLASGTDRLLLHMALKTARL</sequence>
<evidence type="ECO:0000313" key="2">
    <source>
        <dbReference type="EMBL" id="GAA1913705.1"/>
    </source>
</evidence>
<accession>A0ABN2P790</accession>
<evidence type="ECO:0000259" key="1">
    <source>
        <dbReference type="Pfam" id="PF13556"/>
    </source>
</evidence>
<dbReference type="PANTHER" id="PTHR33744">
    <property type="entry name" value="CARBOHYDRATE DIACID REGULATOR"/>
    <property type="match status" value="1"/>
</dbReference>
<evidence type="ECO:0000313" key="3">
    <source>
        <dbReference type="Proteomes" id="UP001501303"/>
    </source>
</evidence>
<comment type="caution">
    <text evidence="2">The sequence shown here is derived from an EMBL/GenBank/DDBJ whole genome shotgun (WGS) entry which is preliminary data.</text>
</comment>
<dbReference type="Proteomes" id="UP001501303">
    <property type="component" value="Unassembled WGS sequence"/>
</dbReference>
<dbReference type="InterPro" id="IPR051448">
    <property type="entry name" value="CdaR-like_regulators"/>
</dbReference>